<dbReference type="GO" id="GO:0008270">
    <property type="term" value="F:zinc ion binding"/>
    <property type="evidence" value="ECO:0007669"/>
    <property type="project" value="UniProtKB-KW"/>
</dbReference>
<evidence type="ECO:0000256" key="1">
    <source>
        <dbReference type="ARBA" id="ARBA00004496"/>
    </source>
</evidence>
<evidence type="ECO:0000313" key="8">
    <source>
        <dbReference type="Proteomes" id="UP000318571"/>
    </source>
</evidence>
<keyword evidence="5" id="KW-0479">Metal-binding</keyword>
<dbReference type="Pfam" id="PF10237">
    <property type="entry name" value="N6-adenineMlase"/>
    <property type="match status" value="1"/>
</dbReference>
<accession>A0A553PM76</accession>
<comment type="caution">
    <text evidence="7">The sequence shown here is derived from an EMBL/GenBank/DDBJ whole genome shotgun (WGS) entry which is preliminary data.</text>
</comment>
<keyword evidence="3" id="KW-0489">Methyltransferase</keyword>
<dbReference type="InterPro" id="IPR017921">
    <property type="entry name" value="Znf_CTCHY"/>
</dbReference>
<dbReference type="AlphaFoldDB" id="A0A553PM76"/>
<evidence type="ECO:0000313" key="7">
    <source>
        <dbReference type="EMBL" id="TRY78780.1"/>
    </source>
</evidence>
<dbReference type="SUPFAM" id="SSF161245">
    <property type="entry name" value="Zinc hairpin stack"/>
    <property type="match status" value="1"/>
</dbReference>
<dbReference type="PANTHER" id="PTHR13493">
    <property type="entry name" value="ZINC FINGER CCHC DOMAIN-CONTAINING"/>
    <property type="match status" value="1"/>
</dbReference>
<keyword evidence="5" id="KW-0863">Zinc-finger</keyword>
<name>A0A553PM76_TIGCA</name>
<dbReference type="PANTHER" id="PTHR13493:SF3">
    <property type="entry name" value="RRNA N6-ADENOSINE-METHYLTRANSFERASE ZCCHC4"/>
    <property type="match status" value="1"/>
</dbReference>
<dbReference type="PROSITE" id="PS51270">
    <property type="entry name" value="ZF_CTCHY"/>
    <property type="match status" value="1"/>
</dbReference>
<reference evidence="7 8" key="1">
    <citation type="journal article" date="2018" name="Nat. Ecol. Evol.">
        <title>Genomic signatures of mitonuclear coevolution across populations of Tigriopus californicus.</title>
        <authorList>
            <person name="Barreto F.S."/>
            <person name="Watson E.T."/>
            <person name="Lima T.G."/>
            <person name="Willett C.S."/>
            <person name="Edmands S."/>
            <person name="Li W."/>
            <person name="Burton R.S."/>
        </authorList>
    </citation>
    <scope>NUCLEOTIDE SEQUENCE [LARGE SCALE GENOMIC DNA]</scope>
    <source>
        <strain evidence="7 8">San Diego</strain>
    </source>
</reference>
<keyword evidence="4" id="KW-0808">Transferase</keyword>
<evidence type="ECO:0000256" key="5">
    <source>
        <dbReference type="PROSITE-ProRule" id="PRU00965"/>
    </source>
</evidence>
<dbReference type="InterPro" id="IPR039846">
    <property type="entry name" value="ZCCHC4"/>
</dbReference>
<dbReference type="GO" id="GO:0008988">
    <property type="term" value="F:rRNA (adenine-N6-)-methyltransferase activity"/>
    <property type="evidence" value="ECO:0007669"/>
    <property type="project" value="InterPro"/>
</dbReference>
<organism evidence="7 8">
    <name type="scientific">Tigriopus californicus</name>
    <name type="common">Marine copepod</name>
    <dbReference type="NCBI Taxonomy" id="6832"/>
    <lineage>
        <taxon>Eukaryota</taxon>
        <taxon>Metazoa</taxon>
        <taxon>Ecdysozoa</taxon>
        <taxon>Arthropoda</taxon>
        <taxon>Crustacea</taxon>
        <taxon>Multicrustacea</taxon>
        <taxon>Hexanauplia</taxon>
        <taxon>Copepoda</taxon>
        <taxon>Harpacticoida</taxon>
        <taxon>Harpacticidae</taxon>
        <taxon>Tigriopus</taxon>
    </lineage>
</organism>
<dbReference type="STRING" id="6832.A0A553PM76"/>
<gene>
    <name evidence="7" type="ORF">TCAL_01749</name>
</gene>
<dbReference type="GO" id="GO:0005730">
    <property type="term" value="C:nucleolus"/>
    <property type="evidence" value="ECO:0007669"/>
    <property type="project" value="TreeGrafter"/>
</dbReference>
<dbReference type="Proteomes" id="UP000318571">
    <property type="component" value="Chromosome 11"/>
</dbReference>
<keyword evidence="8" id="KW-1185">Reference proteome</keyword>
<dbReference type="GO" id="GO:0005737">
    <property type="term" value="C:cytoplasm"/>
    <property type="evidence" value="ECO:0007669"/>
    <property type="project" value="UniProtKB-SubCell"/>
</dbReference>
<protein>
    <recommendedName>
        <fullName evidence="6">CTCHY-type domain-containing protein</fullName>
    </recommendedName>
</protein>
<evidence type="ECO:0000259" key="6">
    <source>
        <dbReference type="PROSITE" id="PS51270"/>
    </source>
</evidence>
<proteinExistence type="predicted"/>
<evidence type="ECO:0000256" key="3">
    <source>
        <dbReference type="ARBA" id="ARBA00022603"/>
    </source>
</evidence>
<dbReference type="OrthoDB" id="431817at2759"/>
<keyword evidence="5" id="KW-0862">Zinc</keyword>
<dbReference type="EMBL" id="VCGU01000003">
    <property type="protein sequence ID" value="TRY78780.1"/>
    <property type="molecule type" value="Genomic_DNA"/>
</dbReference>
<dbReference type="OMA" id="FPYFMEH"/>
<evidence type="ECO:0000256" key="4">
    <source>
        <dbReference type="ARBA" id="ARBA00022679"/>
    </source>
</evidence>
<evidence type="ECO:0000256" key="2">
    <source>
        <dbReference type="ARBA" id="ARBA00022490"/>
    </source>
</evidence>
<keyword evidence="2" id="KW-0963">Cytoplasm</keyword>
<dbReference type="InterPro" id="IPR037275">
    <property type="entry name" value="Znf_CTCHY_sf"/>
</dbReference>
<dbReference type="InterPro" id="IPR041370">
    <property type="entry name" value="Mlase_EEF1AKMT1/ZCCHC4"/>
</dbReference>
<dbReference type="PROSITE" id="PS50216">
    <property type="entry name" value="DHHC"/>
    <property type="match status" value="1"/>
</dbReference>
<comment type="subcellular location">
    <subcellularLocation>
        <location evidence="1">Cytoplasm</location>
    </subcellularLocation>
</comment>
<feature type="domain" description="CTCHY-type" evidence="6">
    <location>
        <begin position="359"/>
        <end position="423"/>
    </location>
</feature>
<sequence>MRIKQSKKLRSKHFYNGKSKVETSITRVVLQDDLSNNPHCIHGPCILWKTSSMSSPFYGCSSYRSRKECPFFEKFAPNKQIHLVEHETHPHLPFVLERQSRLKALETRGEISYCSTCHLCWQNQGELKTSHQHHHVHKGLSLSQMKHPLSILEPLSANKGEAQFHFTKLTMNVIMSWFKKNKWKNVLCLGAPSVFEALKHENLGARALLLDIDDRLASFYDMNEEWLWFNMFNNHFFLGNESERTFQEFLRSASSDLVIVTDPPFGGKCELIARTLNAITQYWRLYHGILRVPQIFWIFPYFMEHQIISCMDNLYMADFQVDYTNHKTFQNGTGGRKSGSPVRVFTNVDGICLPFPENLGYQFCAPCEKWVSPNNRHCDICGSCTAKNGETYKHCRKCKRCVKKKFSHCKLCNRCALPDHPCNLFRDKSIADPKRQ</sequence>